<evidence type="ECO:0000256" key="2">
    <source>
        <dbReference type="ARBA" id="ARBA00022857"/>
    </source>
</evidence>
<dbReference type="InterPro" id="IPR008030">
    <property type="entry name" value="NmrA-like"/>
</dbReference>
<dbReference type="InterPro" id="IPR051164">
    <property type="entry name" value="NmrA-like_oxidored"/>
</dbReference>
<dbReference type="InParanoid" id="A0A165QCK1"/>
<dbReference type="GO" id="GO:0005634">
    <property type="term" value="C:nucleus"/>
    <property type="evidence" value="ECO:0007669"/>
    <property type="project" value="TreeGrafter"/>
</dbReference>
<gene>
    <name evidence="4" type="ORF">EXIGLDRAFT_664052</name>
</gene>
<accession>A0A165QCK1</accession>
<keyword evidence="5" id="KW-1185">Reference proteome</keyword>
<sequence>MSKKIITVFGATGAAGGSVAKYLLEDGTFAVRAVTRNASSAAAQALKAQGAEVVEADLDKPDTIPATLVGAYGVSALTDFWTLLPRIGDAEKTQAAEYAQGVVLVDAAKAAGVQHFVWFTLPHSNVPHFEGKYQVELYLKASGVPHTNFVNAFYYENLVKEGFGITKRASDGSLSIEIPIPADVYLPFYSVGQTGAWILPIFKNPSEYLGKQVLGASEHLTPNQVAKILSSALDTTVKAKDVSKEEFAAMATSDHVVVRELWLNNTWFAENRQPPNSVMNTSASLKVFPGAYKLGEFVKNNEWFRKAITSV</sequence>
<name>A0A165QCK1_EXIGL</name>
<protein>
    <submittedName>
        <fullName evidence="4">NAD(P)-binding protein</fullName>
    </submittedName>
</protein>
<evidence type="ECO:0000259" key="3">
    <source>
        <dbReference type="Pfam" id="PF05368"/>
    </source>
</evidence>
<dbReference type="Gene3D" id="3.90.25.10">
    <property type="entry name" value="UDP-galactose 4-epimerase, domain 1"/>
    <property type="match status" value="1"/>
</dbReference>
<dbReference type="STRING" id="1314781.A0A165QCK1"/>
<dbReference type="SUPFAM" id="SSF51735">
    <property type="entry name" value="NAD(P)-binding Rossmann-fold domains"/>
    <property type="match status" value="1"/>
</dbReference>
<proteinExistence type="inferred from homology"/>
<dbReference type="CDD" id="cd05251">
    <property type="entry name" value="NmrA_like_SDR_a"/>
    <property type="match status" value="1"/>
</dbReference>
<dbReference type="AlphaFoldDB" id="A0A165QCK1"/>
<dbReference type="PANTHER" id="PTHR42748:SF7">
    <property type="entry name" value="NMRA LIKE REDOX SENSOR 1-RELATED"/>
    <property type="match status" value="1"/>
</dbReference>
<evidence type="ECO:0000313" key="5">
    <source>
        <dbReference type="Proteomes" id="UP000077266"/>
    </source>
</evidence>
<dbReference type="PANTHER" id="PTHR42748">
    <property type="entry name" value="NITROGEN METABOLITE REPRESSION PROTEIN NMRA FAMILY MEMBER"/>
    <property type="match status" value="1"/>
</dbReference>
<keyword evidence="2" id="KW-0521">NADP</keyword>
<organism evidence="4 5">
    <name type="scientific">Exidia glandulosa HHB12029</name>
    <dbReference type="NCBI Taxonomy" id="1314781"/>
    <lineage>
        <taxon>Eukaryota</taxon>
        <taxon>Fungi</taxon>
        <taxon>Dikarya</taxon>
        <taxon>Basidiomycota</taxon>
        <taxon>Agaricomycotina</taxon>
        <taxon>Agaricomycetes</taxon>
        <taxon>Auriculariales</taxon>
        <taxon>Exidiaceae</taxon>
        <taxon>Exidia</taxon>
    </lineage>
</organism>
<evidence type="ECO:0000313" key="4">
    <source>
        <dbReference type="EMBL" id="KZW03411.1"/>
    </source>
</evidence>
<dbReference type="EMBL" id="KV425883">
    <property type="protein sequence ID" value="KZW03411.1"/>
    <property type="molecule type" value="Genomic_DNA"/>
</dbReference>
<evidence type="ECO:0000256" key="1">
    <source>
        <dbReference type="ARBA" id="ARBA00006328"/>
    </source>
</evidence>
<reference evidence="4 5" key="1">
    <citation type="journal article" date="2016" name="Mol. Biol. Evol.">
        <title>Comparative Genomics of Early-Diverging Mushroom-Forming Fungi Provides Insights into the Origins of Lignocellulose Decay Capabilities.</title>
        <authorList>
            <person name="Nagy L.G."/>
            <person name="Riley R."/>
            <person name="Tritt A."/>
            <person name="Adam C."/>
            <person name="Daum C."/>
            <person name="Floudas D."/>
            <person name="Sun H."/>
            <person name="Yadav J.S."/>
            <person name="Pangilinan J."/>
            <person name="Larsson K.H."/>
            <person name="Matsuura K."/>
            <person name="Barry K."/>
            <person name="Labutti K."/>
            <person name="Kuo R."/>
            <person name="Ohm R.A."/>
            <person name="Bhattacharya S.S."/>
            <person name="Shirouzu T."/>
            <person name="Yoshinaga Y."/>
            <person name="Martin F.M."/>
            <person name="Grigoriev I.V."/>
            <person name="Hibbett D.S."/>
        </authorList>
    </citation>
    <scope>NUCLEOTIDE SEQUENCE [LARGE SCALE GENOMIC DNA]</scope>
    <source>
        <strain evidence="4 5">HHB12029</strain>
    </source>
</reference>
<dbReference type="InterPro" id="IPR036291">
    <property type="entry name" value="NAD(P)-bd_dom_sf"/>
</dbReference>
<dbReference type="Pfam" id="PF05368">
    <property type="entry name" value="NmrA"/>
    <property type="match status" value="1"/>
</dbReference>
<comment type="similarity">
    <text evidence="1">Belongs to the NmrA-type oxidoreductase family.</text>
</comment>
<dbReference type="Gene3D" id="3.40.50.720">
    <property type="entry name" value="NAD(P)-binding Rossmann-like Domain"/>
    <property type="match status" value="1"/>
</dbReference>
<dbReference type="Proteomes" id="UP000077266">
    <property type="component" value="Unassembled WGS sequence"/>
</dbReference>
<dbReference type="OrthoDB" id="419598at2759"/>
<feature type="domain" description="NmrA-like" evidence="3">
    <location>
        <begin position="3"/>
        <end position="297"/>
    </location>
</feature>